<reference evidence="2 3" key="1">
    <citation type="submission" date="2019-03" db="EMBL/GenBank/DDBJ databases">
        <authorList>
            <person name="Kim M.K.M."/>
        </authorList>
    </citation>
    <scope>NUCLEOTIDE SEQUENCE [LARGE SCALE GENOMIC DNA]</scope>
    <source>
        <strain evidence="2 3">18JY15-6</strain>
    </source>
</reference>
<accession>A0A4R1CIU8</accession>
<comment type="caution">
    <text evidence="2">The sequence shown here is derived from an EMBL/GenBank/DDBJ whole genome shotgun (WGS) entry which is preliminary data.</text>
</comment>
<dbReference type="OrthoDB" id="4936366at2"/>
<protein>
    <submittedName>
        <fullName evidence="2">Uncharacterized protein</fullName>
    </submittedName>
</protein>
<organism evidence="2 3">
    <name type="scientific">Nocardioides jejuensis</name>
    <dbReference type="NCBI Taxonomy" id="2502782"/>
    <lineage>
        <taxon>Bacteria</taxon>
        <taxon>Bacillati</taxon>
        <taxon>Actinomycetota</taxon>
        <taxon>Actinomycetes</taxon>
        <taxon>Propionibacteriales</taxon>
        <taxon>Nocardioidaceae</taxon>
        <taxon>Nocardioides</taxon>
    </lineage>
</organism>
<feature type="region of interest" description="Disordered" evidence="1">
    <location>
        <begin position="1"/>
        <end position="22"/>
    </location>
</feature>
<feature type="compositionally biased region" description="Basic residues" evidence="1">
    <location>
        <begin position="1"/>
        <end position="10"/>
    </location>
</feature>
<gene>
    <name evidence="2" type="ORF">EPD65_00995</name>
</gene>
<name>A0A4R1CIU8_9ACTN</name>
<dbReference type="Proteomes" id="UP000295453">
    <property type="component" value="Unassembled WGS sequence"/>
</dbReference>
<dbReference type="AlphaFoldDB" id="A0A4R1CIU8"/>
<dbReference type="RefSeq" id="WP_131581056.1">
    <property type="nucleotide sequence ID" value="NZ_SJZJ01000001.1"/>
</dbReference>
<keyword evidence="3" id="KW-1185">Reference proteome</keyword>
<feature type="compositionally biased region" description="Basic and acidic residues" evidence="1">
    <location>
        <begin position="11"/>
        <end position="22"/>
    </location>
</feature>
<dbReference type="EMBL" id="SJZJ01000001">
    <property type="protein sequence ID" value="TCJ31179.1"/>
    <property type="molecule type" value="Genomic_DNA"/>
</dbReference>
<proteinExistence type="predicted"/>
<evidence type="ECO:0000313" key="3">
    <source>
        <dbReference type="Proteomes" id="UP000295453"/>
    </source>
</evidence>
<sequence length="246" mass="26285">MGLLTTRRRGHTDGPEAGRELSEQVRAGLPRRFEAIGEVLASGSRSLEAYDVVGRRLAQDGAALDEVLDALRQTTQAVLGTDPSFDAVRAITVAWSEGTLAYLHQISCEDPLTGLASLAHVRSRLAELYRAAARSGGDVSQQHALVVIDLPETVESLAAPDSGFSRTLRLARVGQSTGTVFNGAETIGRLGARRVVAVVERDPVLGRRVALVRTLLSTADFPTRVWIEGLPGSDEVAALLLDELAR</sequence>
<evidence type="ECO:0000256" key="1">
    <source>
        <dbReference type="SAM" id="MobiDB-lite"/>
    </source>
</evidence>
<evidence type="ECO:0000313" key="2">
    <source>
        <dbReference type="EMBL" id="TCJ31179.1"/>
    </source>
</evidence>